<dbReference type="GO" id="GO:0008270">
    <property type="term" value="F:zinc ion binding"/>
    <property type="evidence" value="ECO:0007669"/>
    <property type="project" value="InterPro"/>
</dbReference>
<keyword evidence="4" id="KW-0804">Transcription</keyword>
<evidence type="ECO:0000256" key="5">
    <source>
        <dbReference type="ARBA" id="ARBA00023242"/>
    </source>
</evidence>
<keyword evidence="2" id="KW-0479">Metal-binding</keyword>
<protein>
    <recommendedName>
        <fullName evidence="7">Xylanolytic transcriptional activator regulatory domain-containing protein</fullName>
    </recommendedName>
</protein>
<dbReference type="GO" id="GO:0006351">
    <property type="term" value="P:DNA-templated transcription"/>
    <property type="evidence" value="ECO:0007669"/>
    <property type="project" value="InterPro"/>
</dbReference>
<dbReference type="PANTHER" id="PTHR47338:SF29">
    <property type="entry name" value="ZN(2)-C6 FUNGAL-TYPE DOMAIN-CONTAINING PROTEIN"/>
    <property type="match status" value="1"/>
</dbReference>
<dbReference type="EMBL" id="SSOP01000035">
    <property type="protein sequence ID" value="KAB5593533.1"/>
    <property type="molecule type" value="Genomic_DNA"/>
</dbReference>
<dbReference type="Proteomes" id="UP000383932">
    <property type="component" value="Unassembled WGS sequence"/>
</dbReference>
<reference evidence="8 9" key="1">
    <citation type="journal article" date="2019" name="Fungal Biol. Biotechnol.">
        <title>Draft genome sequence of fastidious pathogen Ceratobasidium theobromae, which causes vascular-streak dieback in Theobroma cacao.</title>
        <authorList>
            <person name="Ali S.S."/>
            <person name="Asman A."/>
            <person name="Shao J."/>
            <person name="Firmansyah A.P."/>
            <person name="Susilo A.W."/>
            <person name="Rosmana A."/>
            <person name="McMahon P."/>
            <person name="Junaid M."/>
            <person name="Guest D."/>
            <person name="Kheng T.Y."/>
            <person name="Meinhardt L.W."/>
            <person name="Bailey B.A."/>
        </authorList>
    </citation>
    <scope>NUCLEOTIDE SEQUENCE [LARGE SCALE GENOMIC DNA]</scope>
    <source>
        <strain evidence="8 9">CT2</strain>
    </source>
</reference>
<evidence type="ECO:0000256" key="1">
    <source>
        <dbReference type="ARBA" id="ARBA00004123"/>
    </source>
</evidence>
<dbReference type="PANTHER" id="PTHR47338">
    <property type="entry name" value="ZN(II)2CYS6 TRANSCRIPTION FACTOR (EUROFUNG)-RELATED"/>
    <property type="match status" value="1"/>
</dbReference>
<dbReference type="SMART" id="SM00906">
    <property type="entry name" value="Fungal_trans"/>
    <property type="match status" value="1"/>
</dbReference>
<dbReference type="InterPro" id="IPR007219">
    <property type="entry name" value="XnlR_reg_dom"/>
</dbReference>
<dbReference type="GO" id="GO:0003677">
    <property type="term" value="F:DNA binding"/>
    <property type="evidence" value="ECO:0007669"/>
    <property type="project" value="InterPro"/>
</dbReference>
<dbReference type="GO" id="GO:0005634">
    <property type="term" value="C:nucleus"/>
    <property type="evidence" value="ECO:0007669"/>
    <property type="project" value="UniProtKB-SubCell"/>
</dbReference>
<dbReference type="GO" id="GO:0000981">
    <property type="term" value="F:DNA-binding transcription factor activity, RNA polymerase II-specific"/>
    <property type="evidence" value="ECO:0007669"/>
    <property type="project" value="InterPro"/>
</dbReference>
<evidence type="ECO:0000313" key="8">
    <source>
        <dbReference type="EMBL" id="KAB5593533.1"/>
    </source>
</evidence>
<feature type="domain" description="Xylanolytic transcriptional activator regulatory" evidence="7">
    <location>
        <begin position="342"/>
        <end position="437"/>
    </location>
</feature>
<evidence type="ECO:0000256" key="6">
    <source>
        <dbReference type="SAM" id="MobiDB-lite"/>
    </source>
</evidence>
<keyword evidence="5" id="KW-0539">Nucleus</keyword>
<dbReference type="Pfam" id="PF04082">
    <property type="entry name" value="Fungal_trans"/>
    <property type="match status" value="1"/>
</dbReference>
<keyword evidence="3" id="KW-0805">Transcription regulation</keyword>
<gene>
    <name evidence="8" type="ORF">CTheo_2999</name>
</gene>
<dbReference type="CDD" id="cd12148">
    <property type="entry name" value="fungal_TF_MHR"/>
    <property type="match status" value="1"/>
</dbReference>
<sequence>MSVLRQESVRSSSTASDEPAGVTSAKPATLRKNQASDCNVPRLLVGLNDCYRRVTNVESKNDDAHRPCKSCVRAHANVIANAVKRGKPFPARPDCVYDGDSPASYDINETVDLNERNDLAQKILLTSAISPTSETSPQTSSSSQAAANTIYTQLNQTSYSAPSTLFDSMWARSPIFDPPLEDIGSYGFVRPRTEATAPPEMLLDLPPLELVITLVDVFFENWPFGRHMLHMPSFKQRVRLAPSDPKFPSVALLHGICALGAIYLPQPGAPSEEIRPDEPARGNMFRTDEQVSRVLEGMASFGEHQSMVAQIKALNDARTGKRLLEGLQAIICVCWCHSWADLWIMSGTAMRLSIPLGLCGARGYDEILWGPNFGDTYPNFKENILPPTSDFVELEIRKRTFWMAFLTDRIHCAATAWPGALDELDVGQSLPYPLEMFEAATLPGPEIPPPQKLSTTDMLTNHPPGLTDDMILFIKTLELLSRVTVFNNRVRTRYEDATNVSAAPAFRMLDDTITSFIQSIPMEYQNIFGPSGLRALRPLILSVPQVARILLHDPHRKLEDPNDTSTHECLLASRAILNVTYKLQSSSARFKLLAPTFVFVWSISGKSLLRNYAQSLKNADYANALIYREEVRFLGHSAFRLGESFAIGIRHGLVLQELLDRVDKMYPLPDGCSWPSPMA</sequence>
<dbReference type="OrthoDB" id="39175at2759"/>
<evidence type="ECO:0000256" key="2">
    <source>
        <dbReference type="ARBA" id="ARBA00022723"/>
    </source>
</evidence>
<name>A0A5N5QPN7_9AGAM</name>
<comment type="caution">
    <text evidence="8">The sequence shown here is derived from an EMBL/GenBank/DDBJ whole genome shotgun (WGS) entry which is preliminary data.</text>
</comment>
<keyword evidence="9" id="KW-1185">Reference proteome</keyword>
<evidence type="ECO:0000256" key="3">
    <source>
        <dbReference type="ARBA" id="ARBA00023015"/>
    </source>
</evidence>
<dbReference type="InterPro" id="IPR050815">
    <property type="entry name" value="TF_fung"/>
</dbReference>
<evidence type="ECO:0000313" key="9">
    <source>
        <dbReference type="Proteomes" id="UP000383932"/>
    </source>
</evidence>
<dbReference type="AlphaFoldDB" id="A0A5N5QPN7"/>
<proteinExistence type="predicted"/>
<evidence type="ECO:0000256" key="4">
    <source>
        <dbReference type="ARBA" id="ARBA00023163"/>
    </source>
</evidence>
<feature type="region of interest" description="Disordered" evidence="6">
    <location>
        <begin position="1"/>
        <end position="33"/>
    </location>
</feature>
<accession>A0A5N5QPN7</accession>
<evidence type="ECO:0000259" key="7">
    <source>
        <dbReference type="SMART" id="SM00906"/>
    </source>
</evidence>
<organism evidence="8 9">
    <name type="scientific">Ceratobasidium theobromae</name>
    <dbReference type="NCBI Taxonomy" id="1582974"/>
    <lineage>
        <taxon>Eukaryota</taxon>
        <taxon>Fungi</taxon>
        <taxon>Dikarya</taxon>
        <taxon>Basidiomycota</taxon>
        <taxon>Agaricomycotina</taxon>
        <taxon>Agaricomycetes</taxon>
        <taxon>Cantharellales</taxon>
        <taxon>Ceratobasidiaceae</taxon>
        <taxon>Ceratobasidium</taxon>
    </lineage>
</organism>
<comment type="subcellular location">
    <subcellularLocation>
        <location evidence="1">Nucleus</location>
    </subcellularLocation>
</comment>